<reference evidence="3" key="2">
    <citation type="submission" date="2020-11" db="EMBL/GenBank/DDBJ databases">
        <authorList>
            <person name="McCartney M.A."/>
            <person name="Auch B."/>
            <person name="Kono T."/>
            <person name="Mallez S."/>
            <person name="Becker A."/>
            <person name="Gohl D.M."/>
            <person name="Silverstein K.A.T."/>
            <person name="Koren S."/>
            <person name="Bechman K.B."/>
            <person name="Herman A."/>
            <person name="Abrahante J.E."/>
            <person name="Garbe J."/>
        </authorList>
    </citation>
    <scope>NUCLEOTIDE SEQUENCE</scope>
    <source>
        <strain evidence="3">Duluth1</strain>
        <tissue evidence="3">Whole animal</tissue>
    </source>
</reference>
<evidence type="ECO:0000259" key="1">
    <source>
        <dbReference type="Pfam" id="PF20499"/>
    </source>
</evidence>
<evidence type="ECO:0000313" key="4">
    <source>
        <dbReference type="Proteomes" id="UP000828390"/>
    </source>
</evidence>
<reference evidence="3" key="1">
    <citation type="journal article" date="2019" name="bioRxiv">
        <title>The Genome of the Zebra Mussel, Dreissena polymorpha: A Resource for Invasive Species Research.</title>
        <authorList>
            <person name="McCartney M.A."/>
            <person name="Auch B."/>
            <person name="Kono T."/>
            <person name="Mallez S."/>
            <person name="Zhang Y."/>
            <person name="Obille A."/>
            <person name="Becker A."/>
            <person name="Abrahante J.E."/>
            <person name="Garbe J."/>
            <person name="Badalamenti J.P."/>
            <person name="Herman A."/>
            <person name="Mangelson H."/>
            <person name="Liachko I."/>
            <person name="Sullivan S."/>
            <person name="Sone E.D."/>
            <person name="Koren S."/>
            <person name="Silverstein K.A.T."/>
            <person name="Beckman K.B."/>
            <person name="Gohl D.M."/>
        </authorList>
    </citation>
    <scope>NUCLEOTIDE SEQUENCE</scope>
    <source>
        <strain evidence="3">Duluth1</strain>
        <tissue evidence="3">Whole animal</tissue>
    </source>
</reference>
<organism evidence="3 4">
    <name type="scientific">Dreissena polymorpha</name>
    <name type="common">Zebra mussel</name>
    <name type="synonym">Mytilus polymorpha</name>
    <dbReference type="NCBI Taxonomy" id="45954"/>
    <lineage>
        <taxon>Eukaryota</taxon>
        <taxon>Metazoa</taxon>
        <taxon>Spiralia</taxon>
        <taxon>Lophotrochozoa</taxon>
        <taxon>Mollusca</taxon>
        <taxon>Bivalvia</taxon>
        <taxon>Autobranchia</taxon>
        <taxon>Heteroconchia</taxon>
        <taxon>Euheterodonta</taxon>
        <taxon>Imparidentia</taxon>
        <taxon>Neoheterodontei</taxon>
        <taxon>Myida</taxon>
        <taxon>Dreissenoidea</taxon>
        <taxon>Dreissenidae</taxon>
        <taxon>Dreissena</taxon>
    </lineage>
</organism>
<protein>
    <recommendedName>
        <fullName evidence="1">DUF6729 domain-containing protein</fullName>
    </recommendedName>
</protein>
<dbReference type="Proteomes" id="UP000828390">
    <property type="component" value="Unassembled WGS sequence"/>
</dbReference>
<dbReference type="PANTHER" id="PTHR24401">
    <property type="entry name" value="SI:CH211-243P7.3-RELATED"/>
    <property type="match status" value="1"/>
</dbReference>
<proteinExistence type="predicted"/>
<evidence type="ECO:0000313" key="2">
    <source>
        <dbReference type="EMBL" id="KAH3825997.1"/>
    </source>
</evidence>
<name>A0A9D4JZ99_DREPO</name>
<dbReference type="EMBL" id="JAIWYP010000005">
    <property type="protein sequence ID" value="KAH3825997.1"/>
    <property type="molecule type" value="Genomic_DNA"/>
</dbReference>
<comment type="caution">
    <text evidence="3">The sequence shown here is derived from an EMBL/GenBank/DDBJ whole genome shotgun (WGS) entry which is preliminary data.</text>
</comment>
<keyword evidence="4" id="KW-1185">Reference proteome</keyword>
<accession>A0A9D4JZ99</accession>
<gene>
    <name evidence="2" type="ORF">DPMN_127886</name>
    <name evidence="3" type="ORF">DPMN_130571</name>
</gene>
<feature type="domain" description="DUF6729" evidence="1">
    <location>
        <begin position="2"/>
        <end position="93"/>
    </location>
</feature>
<dbReference type="PANTHER" id="PTHR24401:SF29">
    <property type="entry name" value="SI:CH211-243P7.3-RELATED"/>
    <property type="match status" value="1"/>
</dbReference>
<dbReference type="AlphaFoldDB" id="A0A9D4JZ99"/>
<evidence type="ECO:0000313" key="3">
    <source>
        <dbReference type="EMBL" id="KAH3828589.1"/>
    </source>
</evidence>
<dbReference type="InterPro" id="IPR046616">
    <property type="entry name" value="DUF6729"/>
</dbReference>
<dbReference type="EMBL" id="JAIWYP010000005">
    <property type="protein sequence ID" value="KAH3828589.1"/>
    <property type="molecule type" value="Genomic_DNA"/>
</dbReference>
<sequence length="114" mass="13306">MALTCFFCKVTHLTKQGLYRLTRIVLDIDAFYILATESLHCVKCKKNQIGWSEAILDQLDPATRSTFPVQMMYHSACDTRVIYLLRQRGLGNHDFVKLKMCIYLPQMKFTIRLI</sequence>
<dbReference type="Pfam" id="PF20499">
    <property type="entry name" value="DUF6729"/>
    <property type="match status" value="1"/>
</dbReference>